<protein>
    <submittedName>
        <fullName evidence="4">ABC transporter ATP-binding protein</fullName>
    </submittedName>
</protein>
<proteinExistence type="predicted"/>
<name>A0A2Z6TRQ8_9LACO</name>
<dbReference type="AlphaFoldDB" id="A0A2Z6TRQ8"/>
<dbReference type="RefSeq" id="WP_117118844.1">
    <property type="nucleotide sequence ID" value="NZ_BFBY01000021.1"/>
</dbReference>
<dbReference type="Pfam" id="PF00005">
    <property type="entry name" value="ABC_tran"/>
    <property type="match status" value="1"/>
</dbReference>
<dbReference type="SUPFAM" id="SSF52540">
    <property type="entry name" value="P-loop containing nucleoside triphosphate hydrolases"/>
    <property type="match status" value="1"/>
</dbReference>
<dbReference type="InterPro" id="IPR027417">
    <property type="entry name" value="P-loop_NTPase"/>
</dbReference>
<dbReference type="SMART" id="SM00382">
    <property type="entry name" value="AAA"/>
    <property type="match status" value="1"/>
</dbReference>
<dbReference type="PROSITE" id="PS50893">
    <property type="entry name" value="ABC_TRANSPORTER_2"/>
    <property type="match status" value="1"/>
</dbReference>
<dbReference type="EMBL" id="BFBY01000021">
    <property type="protein sequence ID" value="GBG05517.1"/>
    <property type="molecule type" value="Genomic_DNA"/>
</dbReference>
<evidence type="ECO:0000256" key="2">
    <source>
        <dbReference type="ARBA" id="ARBA00022840"/>
    </source>
</evidence>
<dbReference type="Gene3D" id="3.40.50.300">
    <property type="entry name" value="P-loop containing nucleotide triphosphate hydrolases"/>
    <property type="match status" value="1"/>
</dbReference>
<dbReference type="Proteomes" id="UP000257317">
    <property type="component" value="Unassembled WGS sequence"/>
</dbReference>
<dbReference type="GO" id="GO:0016887">
    <property type="term" value="F:ATP hydrolysis activity"/>
    <property type="evidence" value="ECO:0007669"/>
    <property type="project" value="InterPro"/>
</dbReference>
<reference evidence="5" key="1">
    <citation type="submission" date="2018-03" db="EMBL/GenBank/DDBJ databases">
        <title>New taxa in the Lactobacillus gasseri group.</title>
        <authorList>
            <person name="Tanizawa Y."/>
            <person name="Tohno M."/>
            <person name="Endo A."/>
            <person name="Arita M."/>
        </authorList>
    </citation>
    <scope>NUCLEOTIDE SEQUENCE [LARGE SCALE GENOMIC DNA]</scope>
    <source>
        <strain evidence="5">DSM 24759</strain>
    </source>
</reference>
<dbReference type="InterPro" id="IPR003439">
    <property type="entry name" value="ABC_transporter-like_ATP-bd"/>
</dbReference>
<sequence>MSENLELENVSYKKNRQEILKNINLKIGKGKIVALLGENGAGKTTLMRIISGLAKNYHGIVKVNGEQDVVQRKANLSMTDALKGLLESYTIEQVKNFFLSLYSDFDIEEFEKLKDFMKLNDEMKLSQLSRGMKQKLEIALTLSRKTNLYLLDEPFSGIDVMARKRIINSILLWKDPDATIIISDHFVNEISSILDEIVIIKDKTIYRHLSADDVRAEGKSIDQYYEALYEDGGTE</sequence>
<evidence type="ECO:0000313" key="5">
    <source>
        <dbReference type="Proteomes" id="UP000257317"/>
    </source>
</evidence>
<dbReference type="InterPro" id="IPR003593">
    <property type="entry name" value="AAA+_ATPase"/>
</dbReference>
<gene>
    <name evidence="4" type="ORF">LrDSM24759_14310</name>
</gene>
<keyword evidence="2 4" id="KW-0067">ATP-binding</keyword>
<accession>A0A2Z6TRQ8</accession>
<evidence type="ECO:0000256" key="1">
    <source>
        <dbReference type="ARBA" id="ARBA00022741"/>
    </source>
</evidence>
<dbReference type="OrthoDB" id="9804819at2"/>
<keyword evidence="1" id="KW-0547">Nucleotide-binding</keyword>
<comment type="caution">
    <text evidence="4">The sequence shown here is derived from an EMBL/GenBank/DDBJ whole genome shotgun (WGS) entry which is preliminary data.</text>
</comment>
<evidence type="ECO:0000313" key="4">
    <source>
        <dbReference type="EMBL" id="GBG05517.1"/>
    </source>
</evidence>
<dbReference type="PANTHER" id="PTHR43158:SF1">
    <property type="entry name" value="ABC TRANSPORTER, ATP-BINDING PROTEIN"/>
    <property type="match status" value="1"/>
</dbReference>
<dbReference type="GO" id="GO:0005524">
    <property type="term" value="F:ATP binding"/>
    <property type="evidence" value="ECO:0007669"/>
    <property type="project" value="UniProtKB-KW"/>
</dbReference>
<dbReference type="PANTHER" id="PTHR43158">
    <property type="entry name" value="SKFA PEPTIDE EXPORT ATP-BINDING PROTEIN SKFE"/>
    <property type="match status" value="1"/>
</dbReference>
<feature type="domain" description="ABC transporter" evidence="3">
    <location>
        <begin position="5"/>
        <end position="227"/>
    </location>
</feature>
<dbReference type="CDD" id="cd03230">
    <property type="entry name" value="ABC_DR_subfamily_A"/>
    <property type="match status" value="1"/>
</dbReference>
<evidence type="ECO:0000259" key="3">
    <source>
        <dbReference type="PROSITE" id="PS50893"/>
    </source>
</evidence>
<keyword evidence="5" id="KW-1185">Reference proteome</keyword>
<organism evidence="4 5">
    <name type="scientific">Lactobacillus rodentium</name>
    <dbReference type="NCBI Taxonomy" id="947835"/>
    <lineage>
        <taxon>Bacteria</taxon>
        <taxon>Bacillati</taxon>
        <taxon>Bacillota</taxon>
        <taxon>Bacilli</taxon>
        <taxon>Lactobacillales</taxon>
        <taxon>Lactobacillaceae</taxon>
        <taxon>Lactobacillus</taxon>
    </lineage>
</organism>